<name>A0A0S4TMP7_RALSL</name>
<dbReference type="AlphaFoldDB" id="A0A0S4TMP7"/>
<proteinExistence type="predicted"/>
<protein>
    <submittedName>
        <fullName evidence="1">Uncharacterized protein</fullName>
    </submittedName>
</protein>
<dbReference type="EMBL" id="LN899819">
    <property type="protein sequence ID" value="CUV11346.1"/>
    <property type="molecule type" value="Genomic_DNA"/>
</dbReference>
<accession>A0A0S4TMP7</accession>
<gene>
    <name evidence="1" type="ORF">RUN39_v1_100002</name>
</gene>
<organism evidence="1">
    <name type="scientific">Ralstonia solanacearum</name>
    <name type="common">Pseudomonas solanacearum</name>
    <dbReference type="NCBI Taxonomy" id="305"/>
    <lineage>
        <taxon>Bacteria</taxon>
        <taxon>Pseudomonadati</taxon>
        <taxon>Pseudomonadota</taxon>
        <taxon>Betaproteobacteria</taxon>
        <taxon>Burkholderiales</taxon>
        <taxon>Burkholderiaceae</taxon>
        <taxon>Ralstonia</taxon>
        <taxon>Ralstonia solanacearum species complex</taxon>
    </lineage>
</organism>
<sequence length="653" mass="73275">MLCIGRAPRRVHIGRRQHLVDAVQRIPLPPQIHADGDRQLGRIRAQNRNQRGRRRALRLLPRERLRCAKALGAVALLERGKLRFARLPGQRRRLLGQHLGLHLLAHIGQLLDRGRPILHRTCRHQRGRPDLHGLRIAMVLGHVVDEQRLEHLLIIDRAVAQGRIRHARDRVGRLDLQLEFVGDRLQAVGLVLHPVGESIGQLGVLLVGQLRAHLALQLRLDGVQRLHATALHVFQLDDVKAEIALHHIADIARLLERKQCILERRHGRTLGEEAQLTALRGRARIPRILLGELSETARALAHFGQHLFRALLGRVLVGGLGVVRQLDQDVRGAALLFGLEARGVLIVVLLELLGRDGDLLHHLLARKHHVLGLDLLGHRELLLVRVVVSLDRLVVDRDLGRVVGRLEQQRLHFTLLVTRLDQAIHQRLGHEGTRNDRLRNLLQHEFRAHARIELIRRHALGGQQLDVGLGIELAVRLAQLRDRGDLLDGLADLAVRHRQIGARRLIDHHALLDDAVQHVAAHLRTLELARIVLRAQHLAQTLGLLADARIELTGGNGGVTHLGSIVRAIHEARVALHTKEHERRKHQNQQHQKHQAPMRTYEIKHAGPDEEKMENPAILSGAAGLPENLAAMRRHGGTIQCGRKDKGPNASGL</sequence>
<evidence type="ECO:0000313" key="1">
    <source>
        <dbReference type="EMBL" id="CUV11346.1"/>
    </source>
</evidence>
<reference evidence="1" key="1">
    <citation type="submission" date="2015-10" db="EMBL/GenBank/DDBJ databases">
        <authorList>
            <person name="Gilbert D.G."/>
        </authorList>
    </citation>
    <scope>NUCLEOTIDE SEQUENCE</scope>
    <source>
        <strain evidence="1">Phyl III-seqv23</strain>
    </source>
</reference>